<accession>D6TJ54</accession>
<feature type="transmembrane region" description="Helical" evidence="1">
    <location>
        <begin position="16"/>
        <end position="36"/>
    </location>
</feature>
<keyword evidence="1" id="KW-1133">Transmembrane helix</keyword>
<gene>
    <name evidence="2" type="ORF">Krac_11019</name>
</gene>
<name>D6TJ54_KTERA</name>
<comment type="caution">
    <text evidence="2">The sequence shown here is derived from an EMBL/GenBank/DDBJ whole genome shotgun (WGS) entry which is preliminary data.</text>
</comment>
<reference evidence="2 3" key="1">
    <citation type="journal article" date="2011" name="Stand. Genomic Sci.">
        <title>Non-contiguous finished genome sequence and contextual data of the filamentous soil bacterium Ktedonobacter racemifer type strain (SOSP1-21).</title>
        <authorList>
            <person name="Chang Y.J."/>
            <person name="Land M."/>
            <person name="Hauser L."/>
            <person name="Chertkov O."/>
            <person name="Del Rio T.G."/>
            <person name="Nolan M."/>
            <person name="Copeland A."/>
            <person name="Tice H."/>
            <person name="Cheng J.F."/>
            <person name="Lucas S."/>
            <person name="Han C."/>
            <person name="Goodwin L."/>
            <person name="Pitluck S."/>
            <person name="Ivanova N."/>
            <person name="Ovchinikova G."/>
            <person name="Pati A."/>
            <person name="Chen A."/>
            <person name="Palaniappan K."/>
            <person name="Mavromatis K."/>
            <person name="Liolios K."/>
            <person name="Brettin T."/>
            <person name="Fiebig A."/>
            <person name="Rohde M."/>
            <person name="Abt B."/>
            <person name="Goker M."/>
            <person name="Detter J.C."/>
            <person name="Woyke T."/>
            <person name="Bristow J."/>
            <person name="Eisen J.A."/>
            <person name="Markowitz V."/>
            <person name="Hugenholtz P."/>
            <person name="Kyrpides N.C."/>
            <person name="Klenk H.P."/>
            <person name="Lapidus A."/>
        </authorList>
    </citation>
    <scope>NUCLEOTIDE SEQUENCE [LARGE SCALE GENOMIC DNA]</scope>
    <source>
        <strain evidence="3">DSM 44963</strain>
    </source>
</reference>
<dbReference type="OrthoDB" id="159239at2"/>
<feature type="transmembrane region" description="Helical" evidence="1">
    <location>
        <begin position="70"/>
        <end position="92"/>
    </location>
</feature>
<sequence length="178" mass="19740">MPALAVMLMNVLHLQVVYPLGAVLLAVFWIISFRLAHLLVLLLRREPVIGWAIGPLGVSFMVLHKPSVFFTWLNALVPALVSGSVLYIGFFTPLSPFIVPHHPLFIGLVVCCGILVSSTSDVVLALRDLLYPLWGEARILRNIQILRSTWASIHFTPYGHSYVNDHFGSSPADLLKAF</sequence>
<keyword evidence="1" id="KW-0472">Membrane</keyword>
<evidence type="ECO:0000256" key="1">
    <source>
        <dbReference type="SAM" id="Phobius"/>
    </source>
</evidence>
<evidence type="ECO:0000313" key="2">
    <source>
        <dbReference type="EMBL" id="EFH89461.1"/>
    </source>
</evidence>
<organism evidence="2 3">
    <name type="scientific">Ktedonobacter racemifer DSM 44963</name>
    <dbReference type="NCBI Taxonomy" id="485913"/>
    <lineage>
        <taxon>Bacteria</taxon>
        <taxon>Bacillati</taxon>
        <taxon>Chloroflexota</taxon>
        <taxon>Ktedonobacteria</taxon>
        <taxon>Ktedonobacterales</taxon>
        <taxon>Ktedonobacteraceae</taxon>
        <taxon>Ktedonobacter</taxon>
    </lineage>
</organism>
<proteinExistence type="predicted"/>
<dbReference type="AlphaFoldDB" id="D6TJ54"/>
<dbReference type="InParanoid" id="D6TJ54"/>
<keyword evidence="1" id="KW-0812">Transmembrane</keyword>
<evidence type="ECO:0000313" key="3">
    <source>
        <dbReference type="Proteomes" id="UP000004508"/>
    </source>
</evidence>
<protein>
    <submittedName>
        <fullName evidence="2">Uncharacterized protein</fullName>
    </submittedName>
</protein>
<feature type="transmembrane region" description="Helical" evidence="1">
    <location>
        <begin position="104"/>
        <end position="126"/>
    </location>
</feature>
<feature type="transmembrane region" description="Helical" evidence="1">
    <location>
        <begin position="48"/>
        <end position="64"/>
    </location>
</feature>
<keyword evidence="3" id="KW-1185">Reference proteome</keyword>
<dbReference type="Proteomes" id="UP000004508">
    <property type="component" value="Unassembled WGS sequence"/>
</dbReference>
<dbReference type="RefSeq" id="WP_007906077.1">
    <property type="nucleotide sequence ID" value="NZ_ADVG01000001.1"/>
</dbReference>
<dbReference type="EMBL" id="ADVG01000001">
    <property type="protein sequence ID" value="EFH89461.1"/>
    <property type="molecule type" value="Genomic_DNA"/>
</dbReference>